<dbReference type="Proteomes" id="UP000186601">
    <property type="component" value="Unassembled WGS sequence"/>
</dbReference>
<dbReference type="InterPro" id="IPR028018">
    <property type="entry name" value="DUF4646"/>
</dbReference>
<dbReference type="Pfam" id="PF15496">
    <property type="entry name" value="DUF4646"/>
    <property type="match status" value="1"/>
</dbReference>
<keyword evidence="3" id="KW-1185">Reference proteome</keyword>
<evidence type="ECO:0000313" key="3">
    <source>
        <dbReference type="Proteomes" id="UP000186601"/>
    </source>
</evidence>
<feature type="compositionally biased region" description="Pro residues" evidence="1">
    <location>
        <begin position="36"/>
        <end position="52"/>
    </location>
</feature>
<dbReference type="AlphaFoldDB" id="A0A2R6NTN8"/>
<organism evidence="2 3">
    <name type="scientific">Hermanssonia centrifuga</name>
    <dbReference type="NCBI Taxonomy" id="98765"/>
    <lineage>
        <taxon>Eukaryota</taxon>
        <taxon>Fungi</taxon>
        <taxon>Dikarya</taxon>
        <taxon>Basidiomycota</taxon>
        <taxon>Agaricomycotina</taxon>
        <taxon>Agaricomycetes</taxon>
        <taxon>Polyporales</taxon>
        <taxon>Meruliaceae</taxon>
        <taxon>Hermanssonia</taxon>
    </lineage>
</organism>
<evidence type="ECO:0000313" key="2">
    <source>
        <dbReference type="EMBL" id="PSR76374.1"/>
    </source>
</evidence>
<dbReference type="EMBL" id="MLYV02000847">
    <property type="protein sequence ID" value="PSR76374.1"/>
    <property type="molecule type" value="Genomic_DNA"/>
</dbReference>
<proteinExistence type="predicted"/>
<evidence type="ECO:0000256" key="1">
    <source>
        <dbReference type="SAM" id="MobiDB-lite"/>
    </source>
</evidence>
<comment type="caution">
    <text evidence="2">The sequence shown here is derived from an EMBL/GenBank/DDBJ whole genome shotgun (WGS) entry which is preliminary data.</text>
</comment>
<feature type="region of interest" description="Disordered" evidence="1">
    <location>
        <begin position="1"/>
        <end position="69"/>
    </location>
</feature>
<gene>
    <name evidence="2" type="ORF">PHLCEN_2v8470</name>
</gene>
<reference evidence="2 3" key="1">
    <citation type="submission" date="2018-02" db="EMBL/GenBank/DDBJ databases">
        <title>Genome sequence of the basidiomycete white-rot fungus Phlebia centrifuga.</title>
        <authorList>
            <person name="Granchi Z."/>
            <person name="Peng M."/>
            <person name="de Vries R.P."/>
            <person name="Hilden K."/>
            <person name="Makela M.R."/>
            <person name="Grigoriev I."/>
            <person name="Riley R."/>
        </authorList>
    </citation>
    <scope>NUCLEOTIDE SEQUENCE [LARGE SCALE GENOMIC DNA]</scope>
    <source>
        <strain evidence="2 3">FBCC195</strain>
    </source>
</reference>
<dbReference type="OrthoDB" id="5314275at2759"/>
<name>A0A2R6NTN8_9APHY</name>
<protein>
    <submittedName>
        <fullName evidence="2">Uncharacterized protein</fullName>
    </submittedName>
</protein>
<accession>A0A2R6NTN8</accession>
<sequence>MSYATQPQYAPPPGLPPTEGRPEYAPPDTPPITVYPNPPPSENSRSDPPPPYTAKATDPLPAWSAPTPRFTDLSASARATDLLHLPLDPPPSCFSTPTPVRIRTRSFEPFRIPSKGGTLSDGFRLLYPSDELGPHGISDEDWGRFLSDLAIAARTASQGLSVMSTSPPPRTSFLRGKAGTIYDSAFGKSTVVEVQDLIHVWNQSAFERRKVKVKLQNKTGPDGRTKDGYELLVEAL</sequence>